<dbReference type="AlphaFoldDB" id="A0A1E4S9Q6"/>
<evidence type="ECO:0000313" key="8">
    <source>
        <dbReference type="EMBL" id="ODV76231.1"/>
    </source>
</evidence>
<dbReference type="InterPro" id="IPR004000">
    <property type="entry name" value="Actin"/>
</dbReference>
<accession>A0A1E4S9Q6</accession>
<dbReference type="Gene3D" id="3.30.420.40">
    <property type="match status" value="2"/>
</dbReference>
<dbReference type="GeneID" id="30987649"/>
<dbReference type="PRINTS" id="PR00190">
    <property type="entry name" value="ACTIN"/>
</dbReference>
<evidence type="ECO:0000313" key="9">
    <source>
        <dbReference type="Proteomes" id="UP000094389"/>
    </source>
</evidence>
<evidence type="ECO:0000256" key="1">
    <source>
        <dbReference type="ARBA" id="ARBA00004245"/>
    </source>
</evidence>
<dbReference type="FunFam" id="3.90.640.10:FF:000007">
    <property type="entry name" value="Actin like 7B"/>
    <property type="match status" value="1"/>
</dbReference>
<evidence type="ECO:0000256" key="2">
    <source>
        <dbReference type="ARBA" id="ARBA00022490"/>
    </source>
</evidence>
<dbReference type="Pfam" id="PF00022">
    <property type="entry name" value="Actin"/>
    <property type="match status" value="1"/>
</dbReference>
<evidence type="ECO:0000256" key="4">
    <source>
        <dbReference type="ARBA" id="ARBA00038483"/>
    </source>
</evidence>
<name>A0A1E4S9Q6_CYBJN</name>
<keyword evidence="2" id="KW-0963">Cytoplasm</keyword>
<dbReference type="Gene3D" id="3.90.640.10">
    <property type="entry name" value="Actin, Chain A, domain 4"/>
    <property type="match status" value="1"/>
</dbReference>
<dbReference type="PANTHER" id="PTHR11937">
    <property type="entry name" value="ACTIN"/>
    <property type="match status" value="1"/>
</dbReference>
<comment type="similarity">
    <text evidence="4">Belongs to the actin family. ARP1 subfamily.</text>
</comment>
<dbReference type="STRING" id="983966.A0A1E4S9Q6"/>
<dbReference type="OMA" id="YTTWTGG"/>
<reference evidence="8 9" key="1">
    <citation type="journal article" date="2016" name="Proc. Natl. Acad. Sci. U.S.A.">
        <title>Comparative genomics of biotechnologically important yeasts.</title>
        <authorList>
            <person name="Riley R."/>
            <person name="Haridas S."/>
            <person name="Wolfe K.H."/>
            <person name="Lopes M.R."/>
            <person name="Hittinger C.T."/>
            <person name="Goeker M."/>
            <person name="Salamov A.A."/>
            <person name="Wisecaver J.H."/>
            <person name="Long T.M."/>
            <person name="Calvey C.H."/>
            <person name="Aerts A.L."/>
            <person name="Barry K.W."/>
            <person name="Choi C."/>
            <person name="Clum A."/>
            <person name="Coughlan A.Y."/>
            <person name="Deshpande S."/>
            <person name="Douglass A.P."/>
            <person name="Hanson S.J."/>
            <person name="Klenk H.-P."/>
            <person name="LaButti K.M."/>
            <person name="Lapidus A."/>
            <person name="Lindquist E.A."/>
            <person name="Lipzen A.M."/>
            <person name="Meier-Kolthoff J.P."/>
            <person name="Ohm R.A."/>
            <person name="Otillar R.P."/>
            <person name="Pangilinan J.L."/>
            <person name="Peng Y."/>
            <person name="Rokas A."/>
            <person name="Rosa C.A."/>
            <person name="Scheuner C."/>
            <person name="Sibirny A.A."/>
            <person name="Slot J.C."/>
            <person name="Stielow J.B."/>
            <person name="Sun H."/>
            <person name="Kurtzman C.P."/>
            <person name="Blackwell M."/>
            <person name="Grigoriev I.V."/>
            <person name="Jeffries T.W."/>
        </authorList>
    </citation>
    <scope>NUCLEOTIDE SEQUENCE [LARGE SCALE GENOMIC DNA]</scope>
    <source>
        <strain evidence="9">ATCC 18201 / CBS 1600 / BCRC 20928 / JCM 3617 / NBRC 0987 / NRRL Y-1542</strain>
    </source>
</reference>
<evidence type="ECO:0000256" key="5">
    <source>
        <dbReference type="ARBA" id="ARBA00073387"/>
    </source>
</evidence>
<dbReference type="InterPro" id="IPR020902">
    <property type="entry name" value="Actin/actin-like_CS"/>
</dbReference>
<keyword evidence="9" id="KW-1185">Reference proteome</keyword>
<dbReference type="CDD" id="cd10216">
    <property type="entry name" value="ASKHA_NBD_Arp1"/>
    <property type="match status" value="1"/>
</dbReference>
<evidence type="ECO:0000256" key="6">
    <source>
        <dbReference type="ARBA" id="ARBA00076361"/>
    </source>
</evidence>
<dbReference type="Proteomes" id="UP000094389">
    <property type="component" value="Unassembled WGS sequence"/>
</dbReference>
<dbReference type="EMBL" id="KV453925">
    <property type="protein sequence ID" value="ODV76231.1"/>
    <property type="molecule type" value="Genomic_DNA"/>
</dbReference>
<protein>
    <recommendedName>
        <fullName evidence="5">Centractin</fullName>
    </recommendedName>
    <alternativeName>
        <fullName evidence="6">Actin-like protein</fullName>
    </alternativeName>
    <alternativeName>
        <fullName evidence="7">Actin-related protein 1</fullName>
    </alternativeName>
</protein>
<organism evidence="8 9">
    <name type="scientific">Cyberlindnera jadinii (strain ATCC 18201 / CBS 1600 / BCRC 20928 / JCM 3617 / NBRC 0987 / NRRL Y-1542)</name>
    <name type="common">Torula yeast</name>
    <name type="synonym">Candida utilis</name>
    <dbReference type="NCBI Taxonomy" id="983966"/>
    <lineage>
        <taxon>Eukaryota</taxon>
        <taxon>Fungi</taxon>
        <taxon>Dikarya</taxon>
        <taxon>Ascomycota</taxon>
        <taxon>Saccharomycotina</taxon>
        <taxon>Saccharomycetes</taxon>
        <taxon>Phaffomycetales</taxon>
        <taxon>Phaffomycetaceae</taxon>
        <taxon>Cyberlindnera</taxon>
    </lineage>
</organism>
<proteinExistence type="inferred from homology"/>
<evidence type="ECO:0000256" key="3">
    <source>
        <dbReference type="ARBA" id="ARBA00023212"/>
    </source>
</evidence>
<dbReference type="InterPro" id="IPR043129">
    <property type="entry name" value="ATPase_NBD"/>
</dbReference>
<dbReference type="GO" id="GO:0005869">
    <property type="term" value="C:dynactin complex"/>
    <property type="evidence" value="ECO:0007669"/>
    <property type="project" value="UniProtKB-ARBA"/>
</dbReference>
<keyword evidence="3" id="KW-0206">Cytoskeleton</keyword>
<evidence type="ECO:0000256" key="7">
    <source>
        <dbReference type="ARBA" id="ARBA00083222"/>
    </source>
</evidence>
<dbReference type="OrthoDB" id="5132116at2759"/>
<comment type="subcellular location">
    <subcellularLocation>
        <location evidence="1">Cytoplasm</location>
        <location evidence="1">Cytoskeleton</location>
    </subcellularLocation>
</comment>
<dbReference type="PROSITE" id="PS01132">
    <property type="entry name" value="ACTINS_ACT_LIKE"/>
    <property type="match status" value="1"/>
</dbReference>
<sequence length="386" mass="43114">MDSLLNQPVVIDNGSGSIKAGFAGEEQPKHTAQSVIGWPKYSKVMAGALEGDTFIGNSAEAHRGLLRLQYPMRHGVVTHWDDMEKIWHSVLTQELKIVTSDHPVLLTEAPLNPKSNRDRCCEIFFETFNTPALYLSIQAILALYASGRTTGVVLDSGDGVTHVVPVYDGFSLPGSIKRMDIAGRDITDQLQLLMQKNGVWLQTSAEREIVREIKEKFCYVSKDPKADENDWLMRALSKPVQTGDEEESTTMYKLPDGQVITLGAERFRSPEILFRPDIVGSECPGIHELLFESIQKVDIDLRNVLYQSVVLSGGTTMTRGFGDRLINEMKLLTTKGTKIKILAPSERKFSTWIGGSILSGLSTFKKMWVSKQEWEENPDIVHTKCL</sequence>
<dbReference type="SMART" id="SM00268">
    <property type="entry name" value="ACTIN"/>
    <property type="match status" value="1"/>
</dbReference>
<dbReference type="SUPFAM" id="SSF53067">
    <property type="entry name" value="Actin-like ATPase domain"/>
    <property type="match status" value="2"/>
</dbReference>
<dbReference type="FunFam" id="3.30.420.40:FF:000018">
    <property type="entry name" value="Actin-like protein (Centractin)"/>
    <property type="match status" value="1"/>
</dbReference>
<dbReference type="RefSeq" id="XP_020073270.1">
    <property type="nucleotide sequence ID" value="XM_020213253.1"/>
</dbReference>
<gene>
    <name evidence="8" type="ORF">CYBJADRAFT_146091</name>
</gene>